<dbReference type="GO" id="GO:0006364">
    <property type="term" value="P:rRNA processing"/>
    <property type="evidence" value="ECO:0007669"/>
    <property type="project" value="TreeGrafter"/>
</dbReference>
<dbReference type="GO" id="GO:0000172">
    <property type="term" value="C:ribonuclease MRP complex"/>
    <property type="evidence" value="ECO:0007669"/>
    <property type="project" value="InterPro"/>
</dbReference>
<dbReference type="InterPro" id="IPR016848">
    <property type="entry name" value="RNase_P/MRP_Rpp29-subunit"/>
</dbReference>
<keyword evidence="2" id="KW-1185">Reference proteome</keyword>
<organism evidence="1 2">
    <name type="scientific">Mycena maculata</name>
    <dbReference type="NCBI Taxonomy" id="230809"/>
    <lineage>
        <taxon>Eukaryota</taxon>
        <taxon>Fungi</taxon>
        <taxon>Dikarya</taxon>
        <taxon>Basidiomycota</taxon>
        <taxon>Agaricomycotina</taxon>
        <taxon>Agaricomycetes</taxon>
        <taxon>Agaricomycetidae</taxon>
        <taxon>Agaricales</taxon>
        <taxon>Marasmiineae</taxon>
        <taxon>Mycenaceae</taxon>
        <taxon>Mycena</taxon>
    </lineage>
</organism>
<dbReference type="InterPro" id="IPR036980">
    <property type="entry name" value="RNase_P/MRP_Rpp29_sf"/>
</dbReference>
<dbReference type="GO" id="GO:0033204">
    <property type="term" value="F:ribonuclease P RNA binding"/>
    <property type="evidence" value="ECO:0007669"/>
    <property type="project" value="InterPro"/>
</dbReference>
<dbReference type="PANTHER" id="PTHR13348:SF0">
    <property type="entry name" value="RIBONUCLEASE P PROTEIN SUBUNIT P29"/>
    <property type="match status" value="1"/>
</dbReference>
<gene>
    <name evidence="1" type="ORF">DFH07DRAFT_1066606</name>
</gene>
<evidence type="ECO:0000313" key="1">
    <source>
        <dbReference type="EMBL" id="KAJ7726811.1"/>
    </source>
</evidence>
<protein>
    <submittedName>
        <fullName evidence="1">Uncharacterized protein</fullName>
    </submittedName>
</protein>
<proteinExistence type="predicted"/>
<sequence>MGLWGFDESQAKFALFLPLHHLWLGYMSELLNLPQPGGASRALSSAAIHTKLLKADFHGSIIMVPPKQNSIFTFAVPVHSTLPATHDANSSLPIPGPEANEGLKTVLDAPHALLQLHGNQFCFRAADRAGRKFKAKESIES</sequence>
<name>A0AAD7HRS9_9AGAR</name>
<evidence type="ECO:0000313" key="2">
    <source>
        <dbReference type="Proteomes" id="UP001215280"/>
    </source>
</evidence>
<dbReference type="GO" id="GO:0030677">
    <property type="term" value="C:ribonuclease P complex"/>
    <property type="evidence" value="ECO:0007669"/>
    <property type="project" value="InterPro"/>
</dbReference>
<reference evidence="1" key="1">
    <citation type="submission" date="2023-03" db="EMBL/GenBank/DDBJ databases">
        <title>Massive genome expansion in bonnet fungi (Mycena s.s.) driven by repeated elements and novel gene families across ecological guilds.</title>
        <authorList>
            <consortium name="Lawrence Berkeley National Laboratory"/>
            <person name="Harder C.B."/>
            <person name="Miyauchi S."/>
            <person name="Viragh M."/>
            <person name="Kuo A."/>
            <person name="Thoen E."/>
            <person name="Andreopoulos B."/>
            <person name="Lu D."/>
            <person name="Skrede I."/>
            <person name="Drula E."/>
            <person name="Henrissat B."/>
            <person name="Morin E."/>
            <person name="Kohler A."/>
            <person name="Barry K."/>
            <person name="LaButti K."/>
            <person name="Morin E."/>
            <person name="Salamov A."/>
            <person name="Lipzen A."/>
            <person name="Mereny Z."/>
            <person name="Hegedus B."/>
            <person name="Baldrian P."/>
            <person name="Stursova M."/>
            <person name="Weitz H."/>
            <person name="Taylor A."/>
            <person name="Grigoriev I.V."/>
            <person name="Nagy L.G."/>
            <person name="Martin F."/>
            <person name="Kauserud H."/>
        </authorList>
    </citation>
    <scope>NUCLEOTIDE SEQUENCE</scope>
    <source>
        <strain evidence="1">CBHHK188m</strain>
    </source>
</reference>
<dbReference type="PANTHER" id="PTHR13348">
    <property type="entry name" value="RIBONUCLEASE P SUBUNIT P29"/>
    <property type="match status" value="1"/>
</dbReference>
<dbReference type="SUPFAM" id="SSF101744">
    <property type="entry name" value="Rof/RNase P subunit-like"/>
    <property type="match status" value="1"/>
</dbReference>
<comment type="caution">
    <text evidence="1">The sequence shown here is derived from an EMBL/GenBank/DDBJ whole genome shotgun (WGS) entry which is preliminary data.</text>
</comment>
<accession>A0AAD7HRS9</accession>
<dbReference type="InterPro" id="IPR023534">
    <property type="entry name" value="Rof/RNase_P-like"/>
</dbReference>
<dbReference type="Gene3D" id="2.30.30.210">
    <property type="entry name" value="Ribonuclease P/MRP, subunit p29"/>
    <property type="match status" value="1"/>
</dbReference>
<dbReference type="GO" id="GO:0001682">
    <property type="term" value="P:tRNA 5'-leader removal"/>
    <property type="evidence" value="ECO:0007669"/>
    <property type="project" value="InterPro"/>
</dbReference>
<dbReference type="EMBL" id="JARJLG010000216">
    <property type="protein sequence ID" value="KAJ7726811.1"/>
    <property type="molecule type" value="Genomic_DNA"/>
</dbReference>
<dbReference type="Proteomes" id="UP001215280">
    <property type="component" value="Unassembled WGS sequence"/>
</dbReference>
<dbReference type="AlphaFoldDB" id="A0AAD7HRS9"/>